<gene>
    <name evidence="1" type="ORF">GCM10009759_54030</name>
</gene>
<proteinExistence type="predicted"/>
<evidence type="ECO:0000313" key="2">
    <source>
        <dbReference type="Proteomes" id="UP001500897"/>
    </source>
</evidence>
<accession>A0ABP5J6N7</accession>
<dbReference type="RefSeq" id="WP_344555491.1">
    <property type="nucleotide sequence ID" value="NZ_BAAANS010000041.1"/>
</dbReference>
<dbReference type="EMBL" id="BAAANS010000041">
    <property type="protein sequence ID" value="GAA2111755.1"/>
    <property type="molecule type" value="Genomic_DNA"/>
</dbReference>
<organism evidence="1 2">
    <name type="scientific">Kitasatospora saccharophila</name>
    <dbReference type="NCBI Taxonomy" id="407973"/>
    <lineage>
        <taxon>Bacteria</taxon>
        <taxon>Bacillati</taxon>
        <taxon>Actinomycetota</taxon>
        <taxon>Actinomycetes</taxon>
        <taxon>Kitasatosporales</taxon>
        <taxon>Streptomycetaceae</taxon>
        <taxon>Kitasatospora</taxon>
    </lineage>
</organism>
<dbReference type="Proteomes" id="UP001500897">
    <property type="component" value="Unassembled WGS sequence"/>
</dbReference>
<reference evidence="2" key="1">
    <citation type="journal article" date="2019" name="Int. J. Syst. Evol. Microbiol.">
        <title>The Global Catalogue of Microorganisms (GCM) 10K type strain sequencing project: providing services to taxonomists for standard genome sequencing and annotation.</title>
        <authorList>
            <consortium name="The Broad Institute Genomics Platform"/>
            <consortium name="The Broad Institute Genome Sequencing Center for Infectious Disease"/>
            <person name="Wu L."/>
            <person name="Ma J."/>
        </authorList>
    </citation>
    <scope>NUCLEOTIDE SEQUENCE [LARGE SCALE GENOMIC DNA]</scope>
    <source>
        <strain evidence="2">JCM 14559</strain>
    </source>
</reference>
<comment type="caution">
    <text evidence="1">The sequence shown here is derived from an EMBL/GenBank/DDBJ whole genome shotgun (WGS) entry which is preliminary data.</text>
</comment>
<name>A0ABP5J6N7_9ACTN</name>
<protein>
    <submittedName>
        <fullName evidence="1">Uncharacterized protein</fullName>
    </submittedName>
</protein>
<sequence length="250" mass="28101">MSWTAPFTFKRISRALLAEPEAGQPRLTVRTDDGELCLSPAECREALYRPHHDDALRPEIWRQAVTDARSESRESPGMRTLLLVWLTLPGMNRHLYRLLDLWRLERSDLEAEAVLGILTALAVADPETPCVGSLLIRGGIRQMWTYASRARKEIPVVDISRFARARNIAPSPIACQLHDKQPESQMASAPCPTELSATLRFTGPQHRMEGERLGALAHNTGLPELAFRARRHHEARLVGTLALRLVQGQR</sequence>
<keyword evidence="2" id="KW-1185">Reference proteome</keyword>
<evidence type="ECO:0000313" key="1">
    <source>
        <dbReference type="EMBL" id="GAA2111755.1"/>
    </source>
</evidence>